<sequence>MVHSNDKQQNDKVSYWIVVKMLNKNKWLTRMSKRSMIENINDKNAQLEQDPLVTKFRGCLSIKRLQSLSENQNYRGLACSHANPNLIIPFSNVDLNDNKV</sequence>
<evidence type="ECO:0000313" key="2">
    <source>
        <dbReference type="Proteomes" id="UP000789901"/>
    </source>
</evidence>
<gene>
    <name evidence="1" type="ORF">GMARGA_LOCUS9779</name>
</gene>
<dbReference type="EMBL" id="CAJVQB010005335">
    <property type="protein sequence ID" value="CAG8659036.1"/>
    <property type="molecule type" value="Genomic_DNA"/>
</dbReference>
<proteinExistence type="predicted"/>
<keyword evidence="2" id="KW-1185">Reference proteome</keyword>
<evidence type="ECO:0000313" key="1">
    <source>
        <dbReference type="EMBL" id="CAG8659036.1"/>
    </source>
</evidence>
<comment type="caution">
    <text evidence="1">The sequence shown here is derived from an EMBL/GenBank/DDBJ whole genome shotgun (WGS) entry which is preliminary data.</text>
</comment>
<accession>A0ABN7URE9</accession>
<organism evidence="1 2">
    <name type="scientific">Gigaspora margarita</name>
    <dbReference type="NCBI Taxonomy" id="4874"/>
    <lineage>
        <taxon>Eukaryota</taxon>
        <taxon>Fungi</taxon>
        <taxon>Fungi incertae sedis</taxon>
        <taxon>Mucoromycota</taxon>
        <taxon>Glomeromycotina</taxon>
        <taxon>Glomeromycetes</taxon>
        <taxon>Diversisporales</taxon>
        <taxon>Gigasporaceae</taxon>
        <taxon>Gigaspora</taxon>
    </lineage>
</organism>
<name>A0ABN7URE9_GIGMA</name>
<protein>
    <submittedName>
        <fullName evidence="1">30603_t:CDS:1</fullName>
    </submittedName>
</protein>
<reference evidence="1 2" key="1">
    <citation type="submission" date="2021-06" db="EMBL/GenBank/DDBJ databases">
        <authorList>
            <person name="Kallberg Y."/>
            <person name="Tangrot J."/>
            <person name="Rosling A."/>
        </authorList>
    </citation>
    <scope>NUCLEOTIDE SEQUENCE [LARGE SCALE GENOMIC DNA]</scope>
    <source>
        <strain evidence="1 2">120-4 pot B 10/14</strain>
    </source>
</reference>
<dbReference type="Proteomes" id="UP000789901">
    <property type="component" value="Unassembled WGS sequence"/>
</dbReference>